<dbReference type="AlphaFoldDB" id="A0AAN8JI35"/>
<name>A0AAN8JI35_PATCE</name>
<keyword evidence="1" id="KW-1133">Transmembrane helix</keyword>
<sequence length="314" mass="36663">MQVKTGVKCIQLIVVFIFLYSTVSLHFSLTSLLSGTTLLGFFFLRVFERIDRNLFNNHTTEVENPFKGKPRIKQPPVDNADKIDRQISQYVTYDATDNIALNNFNVIKENTPCIFAKRSKIWGSKDWEEHLGLEENIFRSLPTFYKFILCCELLKLDGFLFELPGEEYCDDIQVFAKSVKRVLKVISNNDPEHGRSLQKSYIGKRGWVFEYNKMSMFITTFAPFYPRTNSRYSFGTANGFILFQPELSFAQHDLPPDTPRTDWNEPKTVRDRIRIAFKEAGQEYNIPETIYYPMAHDIVKPMKHGDSVIEWWNT</sequence>
<keyword evidence="3" id="KW-1185">Reference proteome</keyword>
<dbReference type="EMBL" id="JAZGQO010000010">
    <property type="protein sequence ID" value="KAK6176148.1"/>
    <property type="molecule type" value="Genomic_DNA"/>
</dbReference>
<comment type="caution">
    <text evidence="2">The sequence shown here is derived from an EMBL/GenBank/DDBJ whole genome shotgun (WGS) entry which is preliminary data.</text>
</comment>
<protein>
    <submittedName>
        <fullName evidence="2">Uncharacterized protein</fullName>
    </submittedName>
</protein>
<keyword evidence="1" id="KW-0812">Transmembrane</keyword>
<evidence type="ECO:0000313" key="3">
    <source>
        <dbReference type="Proteomes" id="UP001347796"/>
    </source>
</evidence>
<reference evidence="2 3" key="1">
    <citation type="submission" date="2024-01" db="EMBL/GenBank/DDBJ databases">
        <title>The genome of the rayed Mediterranean limpet Patella caerulea (Linnaeus, 1758).</title>
        <authorList>
            <person name="Anh-Thu Weber A."/>
            <person name="Halstead-Nussloch G."/>
        </authorList>
    </citation>
    <scope>NUCLEOTIDE SEQUENCE [LARGE SCALE GENOMIC DNA]</scope>
    <source>
        <strain evidence="2">AATW-2023a</strain>
        <tissue evidence="2">Whole specimen</tissue>
    </source>
</reference>
<dbReference type="Proteomes" id="UP001347796">
    <property type="component" value="Unassembled WGS sequence"/>
</dbReference>
<feature type="transmembrane region" description="Helical" evidence="1">
    <location>
        <begin position="12"/>
        <end position="44"/>
    </location>
</feature>
<accession>A0AAN8JI35</accession>
<organism evidence="2 3">
    <name type="scientific">Patella caerulea</name>
    <name type="common">Rayed Mediterranean limpet</name>
    <dbReference type="NCBI Taxonomy" id="87958"/>
    <lineage>
        <taxon>Eukaryota</taxon>
        <taxon>Metazoa</taxon>
        <taxon>Spiralia</taxon>
        <taxon>Lophotrochozoa</taxon>
        <taxon>Mollusca</taxon>
        <taxon>Gastropoda</taxon>
        <taxon>Patellogastropoda</taxon>
        <taxon>Patelloidea</taxon>
        <taxon>Patellidae</taxon>
        <taxon>Patella</taxon>
    </lineage>
</organism>
<gene>
    <name evidence="2" type="ORF">SNE40_014487</name>
</gene>
<proteinExistence type="predicted"/>
<evidence type="ECO:0000256" key="1">
    <source>
        <dbReference type="SAM" id="Phobius"/>
    </source>
</evidence>
<keyword evidence="1" id="KW-0472">Membrane</keyword>
<evidence type="ECO:0000313" key="2">
    <source>
        <dbReference type="EMBL" id="KAK6176148.1"/>
    </source>
</evidence>